<name>A0A2V1DYF7_9PLEO</name>
<reference evidence="2 3" key="1">
    <citation type="journal article" date="2018" name="Sci. Rep.">
        <title>Comparative genomics provides insights into the lifestyle and reveals functional heterogeneity of dark septate endophytic fungi.</title>
        <authorList>
            <person name="Knapp D.G."/>
            <person name="Nemeth J.B."/>
            <person name="Barry K."/>
            <person name="Hainaut M."/>
            <person name="Henrissat B."/>
            <person name="Johnson J."/>
            <person name="Kuo A."/>
            <person name="Lim J.H.P."/>
            <person name="Lipzen A."/>
            <person name="Nolan M."/>
            <person name="Ohm R.A."/>
            <person name="Tamas L."/>
            <person name="Grigoriev I.V."/>
            <person name="Spatafora J.W."/>
            <person name="Nagy L.G."/>
            <person name="Kovacs G.M."/>
        </authorList>
    </citation>
    <scope>NUCLEOTIDE SEQUENCE [LARGE SCALE GENOMIC DNA]</scope>
    <source>
        <strain evidence="2 3">DSE2036</strain>
    </source>
</reference>
<organism evidence="2 3">
    <name type="scientific">Periconia macrospinosa</name>
    <dbReference type="NCBI Taxonomy" id="97972"/>
    <lineage>
        <taxon>Eukaryota</taxon>
        <taxon>Fungi</taxon>
        <taxon>Dikarya</taxon>
        <taxon>Ascomycota</taxon>
        <taxon>Pezizomycotina</taxon>
        <taxon>Dothideomycetes</taxon>
        <taxon>Pleosporomycetidae</taxon>
        <taxon>Pleosporales</taxon>
        <taxon>Massarineae</taxon>
        <taxon>Periconiaceae</taxon>
        <taxon>Periconia</taxon>
    </lineage>
</organism>
<evidence type="ECO:0000313" key="3">
    <source>
        <dbReference type="Proteomes" id="UP000244855"/>
    </source>
</evidence>
<evidence type="ECO:0000256" key="1">
    <source>
        <dbReference type="SAM" id="Phobius"/>
    </source>
</evidence>
<gene>
    <name evidence="2" type="ORF">DM02DRAFT_331921</name>
</gene>
<dbReference type="AlphaFoldDB" id="A0A2V1DYF7"/>
<accession>A0A2V1DYF7</accession>
<keyword evidence="1" id="KW-0812">Transmembrane</keyword>
<sequence>MCRSTGCTVSEHTITSMILRKKGDRPHVISHGHVISTRIPRRPCACVAIVMPTGVLLAIEAYVLRPFYLTSRTSITSQSNPIKARFHKTKAAVA</sequence>
<feature type="transmembrane region" description="Helical" evidence="1">
    <location>
        <begin position="44"/>
        <end position="64"/>
    </location>
</feature>
<keyword evidence="1" id="KW-1133">Transmembrane helix</keyword>
<dbReference type="EMBL" id="KZ805350">
    <property type="protein sequence ID" value="PVI01900.1"/>
    <property type="molecule type" value="Genomic_DNA"/>
</dbReference>
<dbReference type="Proteomes" id="UP000244855">
    <property type="component" value="Unassembled WGS sequence"/>
</dbReference>
<proteinExistence type="predicted"/>
<keyword evidence="1" id="KW-0472">Membrane</keyword>
<keyword evidence="3" id="KW-1185">Reference proteome</keyword>
<protein>
    <submittedName>
        <fullName evidence="2">Uncharacterized protein</fullName>
    </submittedName>
</protein>
<evidence type="ECO:0000313" key="2">
    <source>
        <dbReference type="EMBL" id="PVI01900.1"/>
    </source>
</evidence>